<feature type="binding site" evidence="9">
    <location>
        <position position="55"/>
    </location>
    <ligand>
        <name>ATP</name>
        <dbReference type="ChEBI" id="CHEBI:30616"/>
    </ligand>
</feature>
<evidence type="ECO:0000256" key="7">
    <source>
        <dbReference type="ARBA" id="ARBA00022898"/>
    </source>
</evidence>
<accession>A0A6P1ZGB0</accession>
<dbReference type="EMBL" id="QMIF01000007">
    <property type="protein sequence ID" value="TVM33310.1"/>
    <property type="molecule type" value="Genomic_DNA"/>
</dbReference>
<comment type="catalytic activity">
    <reaction evidence="9">
        <text>(7R,8S)-7,8-diammoniononanoate + CO2 + ATP = (4R,5S)-dethiobiotin + ADP + phosphate + 3 H(+)</text>
        <dbReference type="Rhea" id="RHEA:15805"/>
        <dbReference type="ChEBI" id="CHEBI:15378"/>
        <dbReference type="ChEBI" id="CHEBI:16526"/>
        <dbReference type="ChEBI" id="CHEBI:30616"/>
        <dbReference type="ChEBI" id="CHEBI:43474"/>
        <dbReference type="ChEBI" id="CHEBI:149469"/>
        <dbReference type="ChEBI" id="CHEBI:149473"/>
        <dbReference type="ChEBI" id="CHEBI:456216"/>
        <dbReference type="EC" id="6.3.3.3"/>
    </reaction>
</comment>
<dbReference type="Gene3D" id="3.90.1150.10">
    <property type="entry name" value="Aspartate Aminotransferase, domain 1"/>
    <property type="match status" value="1"/>
</dbReference>
<evidence type="ECO:0000256" key="5">
    <source>
        <dbReference type="ARBA" id="ARBA00022691"/>
    </source>
</evidence>
<proteinExistence type="inferred from homology"/>
<dbReference type="PROSITE" id="PS00600">
    <property type="entry name" value="AA_TRANSFER_CLASS_3"/>
    <property type="match status" value="1"/>
</dbReference>
<comment type="pathway">
    <text evidence="2 10">Cofactor biosynthesis; biotin biosynthesis; 7,8-diaminononanoate from 8-amino-7-oxononanoate (SAM route): step 1/1.</text>
</comment>
<protein>
    <recommendedName>
        <fullName evidence="9 10">Multifunctional fusion protein</fullName>
    </recommendedName>
    <domain>
        <recommendedName>
            <fullName evidence="10">Adenosylmethionine-8-amino-7-oxononanoate aminotransferase</fullName>
            <ecNumber evidence="10">2.6.1.62</ecNumber>
        </recommendedName>
        <alternativeName>
            <fullName evidence="10">7,8-diamino-pelargonic acid aminotransferase</fullName>
        </alternativeName>
        <alternativeName>
            <fullName evidence="10">7,8-diaminononanoate synthase</fullName>
        </alternativeName>
        <alternativeName>
            <fullName evidence="10">Diaminopelargonic acid synthase</fullName>
            <shortName evidence="10">DANS</shortName>
            <shortName evidence="10">DAPA AT</shortName>
            <shortName evidence="10">DAPA aminotransferase</shortName>
        </alternativeName>
    </domain>
    <domain>
        <recommendedName>
            <fullName evidence="9">ATP-dependent dethiobiotin synthetase BioD</fullName>
            <ecNumber evidence="9">6.3.3.3</ecNumber>
        </recommendedName>
        <alternativeName>
            <fullName evidence="9">DTB synthetase</fullName>
        </alternativeName>
        <alternativeName>
            <fullName evidence="9">Dethiobiotin synthase</fullName>
            <shortName evidence="9">DTBS</shortName>
        </alternativeName>
    </domain>
</protein>
<evidence type="ECO:0000256" key="10">
    <source>
        <dbReference type="HAMAP-Rule" id="MF_00834"/>
    </source>
</evidence>
<comment type="pathway">
    <text evidence="9">Cofactor biosynthesis; biotin biosynthesis; biotin from 7,8-diaminononanoate: step 1/2.</text>
</comment>
<keyword evidence="9" id="KW-0436">Ligase</keyword>
<comment type="similarity">
    <text evidence="10">Belongs to the class-III pyridoxal-phosphate-dependent aminotransferase family. BioA subfamily.</text>
</comment>
<keyword evidence="9" id="KW-0547">Nucleotide-binding</keyword>
<dbReference type="InterPro" id="IPR005815">
    <property type="entry name" value="BioA"/>
</dbReference>
<dbReference type="NCBIfam" id="NF004624">
    <property type="entry name" value="PRK05964.1"/>
    <property type="match status" value="1"/>
</dbReference>
<evidence type="ECO:0000256" key="9">
    <source>
        <dbReference type="HAMAP-Rule" id="MF_00336"/>
    </source>
</evidence>
<comment type="caution">
    <text evidence="11">The sequence shown here is derived from an EMBL/GenBank/DDBJ whole genome shotgun (WGS) entry which is preliminary data.</text>
</comment>
<feature type="active site" evidence="9">
    <location>
        <position position="38"/>
    </location>
</feature>
<feature type="binding site" evidence="10">
    <location>
        <position position="484"/>
    </location>
    <ligand>
        <name>pyridoxal 5'-phosphate</name>
        <dbReference type="ChEBI" id="CHEBI:597326"/>
    </ligand>
</feature>
<comment type="function">
    <text evidence="10">Catalyzes the transfer of the alpha-amino group from S-adenosyl-L-methionine (SAM) to 7-keto-8-aminopelargonic acid (KAPA) to form 7,8-diaminopelargonic acid (DAPA). It is the only aminotransferase known to utilize SAM as an amino donor.</text>
</comment>
<keyword evidence="5 10" id="KW-0949">S-adenosyl-L-methionine</keyword>
<feature type="binding site" evidence="9">
    <location>
        <position position="118"/>
    </location>
    <ligand>
        <name>Mg(2+)</name>
        <dbReference type="ChEBI" id="CHEBI:18420"/>
    </ligand>
</feature>
<feature type="binding site" evidence="9">
    <location>
        <position position="17"/>
    </location>
    <ligand>
        <name>Mg(2+)</name>
        <dbReference type="ChEBI" id="CHEBI:18420"/>
    </ligand>
</feature>
<dbReference type="InterPro" id="IPR004472">
    <property type="entry name" value="DTB_synth_BioD"/>
</dbReference>
<feature type="binding site" evidence="10">
    <location>
        <position position="629"/>
    </location>
    <ligand>
        <name>substrate</name>
    </ligand>
</feature>
<dbReference type="Gene3D" id="3.40.50.300">
    <property type="entry name" value="P-loop containing nucleotide triphosphate hydrolases"/>
    <property type="match status" value="1"/>
</dbReference>
<organism evidence="11 12">
    <name type="scientific">Oceanidesulfovibrio marinus</name>
    <dbReference type="NCBI Taxonomy" id="370038"/>
    <lineage>
        <taxon>Bacteria</taxon>
        <taxon>Pseudomonadati</taxon>
        <taxon>Thermodesulfobacteriota</taxon>
        <taxon>Desulfovibrionia</taxon>
        <taxon>Desulfovibrionales</taxon>
        <taxon>Desulfovibrionaceae</taxon>
        <taxon>Oceanidesulfovibrio</taxon>
    </lineage>
</organism>
<keyword evidence="9" id="KW-0963">Cytoplasm</keyword>
<feature type="binding site" evidence="9">
    <location>
        <position position="42"/>
    </location>
    <ligand>
        <name>substrate</name>
    </ligand>
</feature>
<comment type="subcellular location">
    <subcellularLocation>
        <location evidence="9">Cytoplasm</location>
    </subcellularLocation>
</comment>
<comment type="subunit">
    <text evidence="9">Homodimer.</text>
</comment>
<feature type="site" description="Participates in the substrate recognition with KAPA and in a stacking interaction with the adenine ring of SAM" evidence="10">
    <location>
        <position position="255"/>
    </location>
</feature>
<feature type="binding site" evidence="9">
    <location>
        <begin position="118"/>
        <end position="121"/>
    </location>
    <ligand>
        <name>ATP</name>
        <dbReference type="ChEBI" id="CHEBI:30616"/>
    </ligand>
</feature>
<dbReference type="EC" id="6.3.3.3" evidence="9"/>
<keyword evidence="9" id="KW-0460">Magnesium</keyword>
<keyword evidence="3 10" id="KW-0032">Aminotransferase</keyword>
<feature type="binding site" evidence="10">
    <location>
        <position position="290"/>
    </location>
    <ligand>
        <name>substrate</name>
    </ligand>
</feature>
<keyword evidence="7 10" id="KW-0663">Pyridoxal phosphate</keyword>
<keyword evidence="6 9" id="KW-0093">Biotin biosynthesis</keyword>
<feature type="binding site" evidence="10">
    <location>
        <position position="383"/>
    </location>
    <ligand>
        <name>substrate</name>
    </ligand>
</feature>
<dbReference type="GO" id="GO:0004015">
    <property type="term" value="F:adenosylmethionine-8-amino-7-oxononanoate transaminase activity"/>
    <property type="evidence" value="ECO:0007669"/>
    <property type="project" value="UniProtKB-UniRule"/>
</dbReference>
<evidence type="ECO:0000256" key="4">
    <source>
        <dbReference type="ARBA" id="ARBA00022679"/>
    </source>
</evidence>
<comment type="similarity">
    <text evidence="9">Belongs to the dethiobiotin synthetase family.</text>
</comment>
<comment type="function">
    <text evidence="9">Catalyzes a mechanistically unusual reaction, the ATP-dependent insertion of CO2 between the N7 and N8 nitrogen atoms of 7,8-diaminopelargonic acid (DAPA, also called 7,8-diammoniononanoate) to form a ureido ring.</text>
</comment>
<dbReference type="Pfam" id="PF13500">
    <property type="entry name" value="AAA_26"/>
    <property type="match status" value="1"/>
</dbReference>
<dbReference type="GO" id="GO:0030170">
    <property type="term" value="F:pyridoxal phosphate binding"/>
    <property type="evidence" value="ECO:0007669"/>
    <property type="project" value="UniProtKB-UniRule"/>
</dbReference>
<feature type="binding site" evidence="9">
    <location>
        <begin position="13"/>
        <end position="18"/>
    </location>
    <ligand>
        <name>ATP</name>
        <dbReference type="ChEBI" id="CHEBI:30616"/>
    </ligand>
</feature>
<dbReference type="GO" id="GO:0005524">
    <property type="term" value="F:ATP binding"/>
    <property type="evidence" value="ECO:0007669"/>
    <property type="project" value="UniProtKB-UniRule"/>
</dbReference>
<keyword evidence="9" id="KW-0067">ATP-binding</keyword>
<comment type="caution">
    <text evidence="9">Lacks conserved residue(s) required for the propagation of feature annotation.</text>
</comment>
<name>A0A6P1ZGB0_9BACT</name>
<dbReference type="HAMAP" id="MF_00834">
    <property type="entry name" value="BioA"/>
    <property type="match status" value="1"/>
</dbReference>
<dbReference type="CDD" id="cd03109">
    <property type="entry name" value="DTBS"/>
    <property type="match status" value="1"/>
</dbReference>
<feature type="binding site" evidence="10">
    <location>
        <begin position="546"/>
        <end position="547"/>
    </location>
    <ligand>
        <name>pyridoxal 5'-phosphate</name>
        <dbReference type="ChEBI" id="CHEBI:597326"/>
    </ligand>
</feature>
<dbReference type="NCBIfam" id="TIGR00508">
    <property type="entry name" value="bioA"/>
    <property type="match status" value="1"/>
</dbReference>
<keyword evidence="4 10" id="KW-0808">Transferase</keyword>
<dbReference type="InterPro" id="IPR015424">
    <property type="entry name" value="PyrdxlP-dep_Trfase"/>
</dbReference>
<dbReference type="UniPathway" id="UPA00078">
    <property type="reaction ID" value="UER00160"/>
</dbReference>
<feature type="modified residue" description="N6-(pyridoxal phosphate)lysine" evidence="10">
    <location>
        <position position="513"/>
    </location>
</feature>
<dbReference type="RefSeq" id="WP_144305532.1">
    <property type="nucleotide sequence ID" value="NZ_QMIF01000007.1"/>
</dbReference>
<dbReference type="Pfam" id="PF00202">
    <property type="entry name" value="Aminotran_3"/>
    <property type="match status" value="1"/>
</dbReference>
<dbReference type="InterPro" id="IPR015422">
    <property type="entry name" value="PyrdxlP-dep_Trfase_small"/>
</dbReference>
<evidence type="ECO:0000256" key="2">
    <source>
        <dbReference type="ARBA" id="ARBA00005063"/>
    </source>
</evidence>
<dbReference type="NCBIfam" id="TIGR00347">
    <property type="entry name" value="bioD"/>
    <property type="match status" value="1"/>
</dbReference>
<gene>
    <name evidence="9" type="primary">bioD</name>
    <name evidence="10" type="synonym">bioA</name>
    <name evidence="11" type="ORF">DQK91_11610</name>
</gene>
<sequence>MKGYYFITGIDTGVGKTYVTAGLLRVLSDAGLKALAVKPVQTGCKEKSGSLIPDDPVEYARLNASHFPNGYPDACCRRFVPACSPHLAAQMAGEHIHLDELVQEIFAKGEGYDIVLVEGAGGVSVPLNDKHTMLDLMQRLDCPVIIVADNKLGMINHTLMTIESVRNRGLDVAGVIINSTTPCIEDAALRDDNIAAIAHHGDVTVLADIPFRSNQHERDEQLIQRLSPVIDTLVPEVDSHEEDLIFDRDHLWHPYTSAVNPLPAVKVRSTRGTRIILDDGRELIDGMASWWCAIHGYGHPVLERALHRQAGRMSHVMFGGLTHNPAVELGRRLVSMTPDGLDHVFLADSGSVSVEVAIKMAMQYMQADGQPNRTRLLTVRGGYHGDTCGAMSVCDPENGMHHLFSDLLPSQLFAPRPACRFDEPFDPASLQEITRILDAHSHEVAAIIIEPIVQGAGGMRFYHPDYLRGLRQLADAHGVLLILDEIATGFGRTGRLFACDWAGVVPDIMCVGKALSGGMMTLAATLATRQVARTVSKNGDVFMHGPTFMGNPLACAVSNASLDLLEQSDWQPKVHAIETWLKEAFFPCRHLPGVNDVRILGAIGVVEMSDPVYVPRLQKFFIKNNIWLRPFGKLIYAMPPYIISREEVAHIGEVVAQAITQKQYTK</sequence>
<dbReference type="Gene3D" id="3.40.640.10">
    <property type="entry name" value="Type I PLP-dependent aspartate aminotransferase-like (Major domain)"/>
    <property type="match status" value="1"/>
</dbReference>
<dbReference type="GO" id="GO:0000287">
    <property type="term" value="F:magnesium ion binding"/>
    <property type="evidence" value="ECO:0007669"/>
    <property type="project" value="UniProtKB-UniRule"/>
</dbReference>
<evidence type="ECO:0000256" key="6">
    <source>
        <dbReference type="ARBA" id="ARBA00022756"/>
    </source>
</evidence>
<dbReference type="PANTHER" id="PTHR42684:SF17">
    <property type="entry name" value="ADENOSYLMETHIONINE-8-AMINO-7-OXONONANOATE AMINOTRANSFERASE"/>
    <property type="match status" value="1"/>
</dbReference>
<reference evidence="11 12" key="1">
    <citation type="submission" date="2018-06" db="EMBL/GenBank/DDBJ databases">
        <title>Complete genome of Desulfovibrio marinus P48SEP.</title>
        <authorList>
            <person name="Crispim J.S."/>
            <person name="Vidigal P.M.P."/>
            <person name="Silva L.C.F."/>
            <person name="Araujo L.C."/>
            <person name="Laguardia C.N."/>
            <person name="Dias R.S."/>
            <person name="Sousa M.P."/>
            <person name="Paula S.O."/>
            <person name="Silva C."/>
        </authorList>
    </citation>
    <scope>NUCLEOTIDE SEQUENCE [LARGE SCALE GENOMIC DNA]</scope>
    <source>
        <strain evidence="11 12">P48SEP</strain>
    </source>
</reference>
<dbReference type="CDD" id="cd00610">
    <property type="entry name" value="OAT_like"/>
    <property type="match status" value="1"/>
</dbReference>
<dbReference type="GO" id="GO:0009102">
    <property type="term" value="P:biotin biosynthetic process"/>
    <property type="evidence" value="ECO:0007669"/>
    <property type="project" value="UniProtKB-UniRule"/>
</dbReference>
<dbReference type="SUPFAM" id="SSF52540">
    <property type="entry name" value="P-loop containing nucleoside triphosphate hydrolases"/>
    <property type="match status" value="1"/>
</dbReference>
<evidence type="ECO:0000256" key="3">
    <source>
        <dbReference type="ARBA" id="ARBA00022576"/>
    </source>
</evidence>
<feature type="binding site" evidence="10">
    <location>
        <position position="545"/>
    </location>
    <ligand>
        <name>substrate</name>
    </ligand>
</feature>
<feature type="binding site" evidence="10">
    <location>
        <position position="513"/>
    </location>
    <ligand>
        <name>substrate</name>
    </ligand>
</feature>
<keyword evidence="9" id="KW-0479">Metal-binding</keyword>
<evidence type="ECO:0000256" key="8">
    <source>
        <dbReference type="ARBA" id="ARBA00048449"/>
    </source>
</evidence>
<dbReference type="OrthoDB" id="9801834at2"/>
<feature type="binding site" evidence="9">
    <location>
        <position position="55"/>
    </location>
    <ligand>
        <name>Mg(2+)</name>
        <dbReference type="ChEBI" id="CHEBI:18420"/>
    </ligand>
</feature>
<feature type="binding site" evidence="9">
    <location>
        <begin position="178"/>
        <end position="179"/>
    </location>
    <ligand>
        <name>ATP</name>
        <dbReference type="ChEBI" id="CHEBI:30616"/>
    </ligand>
</feature>
<dbReference type="EC" id="2.6.1.62" evidence="10"/>
<comment type="catalytic activity">
    <reaction evidence="8 10">
        <text>(8S)-8-amino-7-oxononanoate + S-adenosyl-L-methionine = S-adenosyl-4-methylsulfanyl-2-oxobutanoate + (7R,8S)-7,8-diammoniononanoate</text>
        <dbReference type="Rhea" id="RHEA:16861"/>
        <dbReference type="ChEBI" id="CHEBI:16490"/>
        <dbReference type="ChEBI" id="CHEBI:59789"/>
        <dbReference type="ChEBI" id="CHEBI:149468"/>
        <dbReference type="ChEBI" id="CHEBI:149469"/>
        <dbReference type="EC" id="2.6.1.62"/>
    </reaction>
</comment>
<feature type="binding site" evidence="10">
    <location>
        <begin position="350"/>
        <end position="351"/>
    </location>
    <ligand>
        <name>pyridoxal 5'-phosphate</name>
        <dbReference type="ChEBI" id="CHEBI:597326"/>
    </ligand>
</feature>
<comment type="cofactor">
    <cofactor evidence="1 10">
        <name>pyridoxal 5'-phosphate</name>
        <dbReference type="ChEBI" id="CHEBI:597326"/>
    </cofactor>
</comment>
<dbReference type="InterPro" id="IPR015421">
    <property type="entry name" value="PyrdxlP-dep_Trfase_major"/>
</dbReference>
<comment type="cofactor">
    <cofactor evidence="9">
        <name>Mg(2+)</name>
        <dbReference type="ChEBI" id="CHEBI:18420"/>
    </cofactor>
</comment>
<dbReference type="PANTHER" id="PTHR42684">
    <property type="entry name" value="ADENOSYLMETHIONINE-8-AMINO-7-OXONONANOATE AMINOTRANSFERASE"/>
    <property type="match status" value="1"/>
</dbReference>
<evidence type="ECO:0000313" key="11">
    <source>
        <dbReference type="EMBL" id="TVM33310.1"/>
    </source>
</evidence>
<dbReference type="FunFam" id="3.40.640.10:FF:000041">
    <property type="entry name" value="Adenosylmethionine-8-amino-7-oxononanoate aminotransferase"/>
    <property type="match status" value="1"/>
</dbReference>
<evidence type="ECO:0000256" key="1">
    <source>
        <dbReference type="ARBA" id="ARBA00001933"/>
    </source>
</evidence>
<dbReference type="SUPFAM" id="SSF53383">
    <property type="entry name" value="PLP-dependent transferases"/>
    <property type="match status" value="1"/>
</dbReference>
<dbReference type="GO" id="GO:0005737">
    <property type="term" value="C:cytoplasm"/>
    <property type="evidence" value="ECO:0007669"/>
    <property type="project" value="UniProtKB-SubCell"/>
</dbReference>
<dbReference type="InterPro" id="IPR027417">
    <property type="entry name" value="P-loop_NTPase"/>
</dbReference>
<dbReference type="NCBIfam" id="NF005940">
    <property type="entry name" value="PRK07986.1"/>
    <property type="match status" value="1"/>
</dbReference>
<feature type="binding site" evidence="9">
    <location>
        <position position="215"/>
    </location>
    <ligand>
        <name>ATP</name>
        <dbReference type="ChEBI" id="CHEBI:30616"/>
    </ligand>
</feature>
<evidence type="ECO:0000313" key="12">
    <source>
        <dbReference type="Proteomes" id="UP000434052"/>
    </source>
</evidence>
<dbReference type="Proteomes" id="UP000434052">
    <property type="component" value="Unassembled WGS sequence"/>
</dbReference>
<dbReference type="GO" id="GO:0004141">
    <property type="term" value="F:dethiobiotin synthase activity"/>
    <property type="evidence" value="ECO:0007669"/>
    <property type="project" value="UniProtKB-UniRule"/>
</dbReference>
<dbReference type="HAMAP" id="MF_00336">
    <property type="entry name" value="BioD"/>
    <property type="match status" value="1"/>
</dbReference>
<dbReference type="AlphaFoldDB" id="A0A6P1ZGB0"/>
<dbReference type="InterPro" id="IPR049704">
    <property type="entry name" value="Aminotrans_3_PPA_site"/>
</dbReference>
<dbReference type="InterPro" id="IPR005814">
    <property type="entry name" value="Aminotrans_3"/>
</dbReference>